<evidence type="ECO:0000313" key="2">
    <source>
        <dbReference type="Proteomes" id="UP000886998"/>
    </source>
</evidence>
<name>A0A8X6XWX3_9ARAC</name>
<reference evidence="1" key="1">
    <citation type="submission" date="2020-08" db="EMBL/GenBank/DDBJ databases">
        <title>Multicomponent nature underlies the extraordinary mechanical properties of spider dragline silk.</title>
        <authorList>
            <person name="Kono N."/>
            <person name="Nakamura H."/>
            <person name="Mori M."/>
            <person name="Yoshida Y."/>
            <person name="Ohtoshi R."/>
            <person name="Malay A.D."/>
            <person name="Moran D.A.P."/>
            <person name="Tomita M."/>
            <person name="Numata K."/>
            <person name="Arakawa K."/>
        </authorList>
    </citation>
    <scope>NUCLEOTIDE SEQUENCE</scope>
</reference>
<keyword evidence="2" id="KW-1185">Reference proteome</keyword>
<dbReference type="AlphaFoldDB" id="A0A8X6XWX3"/>
<sequence>MKYSKKFVLLTEERLQNLVSEQLSELDKQMQSILGNKSIKDSEKVTLYLQILRKHVNFIFPKEINEDMQKQQKEFENSNTEDLKHVIPIEDSYYY</sequence>
<proteinExistence type="predicted"/>
<gene>
    <name evidence="1" type="ORF">TNIN_500101</name>
</gene>
<dbReference type="Proteomes" id="UP000886998">
    <property type="component" value="Unassembled WGS sequence"/>
</dbReference>
<organism evidence="1 2">
    <name type="scientific">Trichonephila inaurata madagascariensis</name>
    <dbReference type="NCBI Taxonomy" id="2747483"/>
    <lineage>
        <taxon>Eukaryota</taxon>
        <taxon>Metazoa</taxon>
        <taxon>Ecdysozoa</taxon>
        <taxon>Arthropoda</taxon>
        <taxon>Chelicerata</taxon>
        <taxon>Arachnida</taxon>
        <taxon>Araneae</taxon>
        <taxon>Araneomorphae</taxon>
        <taxon>Entelegynae</taxon>
        <taxon>Araneoidea</taxon>
        <taxon>Nephilidae</taxon>
        <taxon>Trichonephila</taxon>
        <taxon>Trichonephila inaurata</taxon>
    </lineage>
</organism>
<protein>
    <submittedName>
        <fullName evidence="1">Uncharacterized protein</fullName>
    </submittedName>
</protein>
<dbReference type="OrthoDB" id="6426908at2759"/>
<evidence type="ECO:0000313" key="1">
    <source>
        <dbReference type="EMBL" id="GFY60252.1"/>
    </source>
</evidence>
<comment type="caution">
    <text evidence="1">The sequence shown here is derived from an EMBL/GenBank/DDBJ whole genome shotgun (WGS) entry which is preliminary data.</text>
</comment>
<dbReference type="EMBL" id="BMAV01013066">
    <property type="protein sequence ID" value="GFY60252.1"/>
    <property type="molecule type" value="Genomic_DNA"/>
</dbReference>
<accession>A0A8X6XWX3</accession>